<dbReference type="AlphaFoldDB" id="A0A1B0ZTI7"/>
<dbReference type="RefSeq" id="WP_065272317.1">
    <property type="nucleotide sequence ID" value="NZ_CP015124.1"/>
</dbReference>
<reference evidence="4 6" key="2">
    <citation type="submission" date="2023-02" db="EMBL/GenBank/DDBJ databases">
        <title>Population genomics of bacteria associated with diatom.</title>
        <authorList>
            <person name="Xie J."/>
            <person name="Wang H."/>
        </authorList>
    </citation>
    <scope>NUCLEOTIDE SEQUENCE [LARGE SCALE GENOMIC DNA]</scope>
    <source>
        <strain evidence="4 6">PT47_8</strain>
    </source>
</reference>
<organism evidence="3 5">
    <name type="scientific">Phaeobacter gallaeciensis</name>
    <dbReference type="NCBI Taxonomy" id="60890"/>
    <lineage>
        <taxon>Bacteria</taxon>
        <taxon>Pseudomonadati</taxon>
        <taxon>Pseudomonadota</taxon>
        <taxon>Alphaproteobacteria</taxon>
        <taxon>Rhodobacterales</taxon>
        <taxon>Roseobacteraceae</taxon>
        <taxon>Phaeobacter</taxon>
    </lineage>
</organism>
<dbReference type="OrthoDB" id="9784936at2"/>
<dbReference type="Pfam" id="PF13271">
    <property type="entry name" value="DUF4062"/>
    <property type="match status" value="1"/>
</dbReference>
<reference evidence="3 5" key="1">
    <citation type="submission" date="2016-04" db="EMBL/GenBank/DDBJ databases">
        <authorList>
            <person name="Evans L.H."/>
            <person name="Alamgir A."/>
            <person name="Owens N."/>
            <person name="Weber N.D."/>
            <person name="Virtaneva K."/>
            <person name="Barbian K."/>
            <person name="Babar A."/>
            <person name="Rosenke K."/>
        </authorList>
    </citation>
    <scope>NUCLEOTIDE SEQUENCE [LARGE SCALE GENOMIC DNA]</scope>
    <source>
        <strain evidence="3 5">JL2886</strain>
    </source>
</reference>
<evidence type="ECO:0000313" key="3">
    <source>
        <dbReference type="EMBL" id="ANP37502.1"/>
    </source>
</evidence>
<proteinExistence type="predicted"/>
<dbReference type="Proteomes" id="UP000092565">
    <property type="component" value="Chromosome"/>
</dbReference>
<gene>
    <name evidence="3" type="ORF">JL2886_02613</name>
    <name evidence="4" type="ORF">PXK24_09570</name>
</gene>
<evidence type="ECO:0000313" key="6">
    <source>
        <dbReference type="Proteomes" id="UP001218364"/>
    </source>
</evidence>
<evidence type="ECO:0000259" key="2">
    <source>
        <dbReference type="Pfam" id="PF13271"/>
    </source>
</evidence>
<sequence length="404" mass="44786">MAKDIKIYEVFISSPSDVSAERDVVQDALDLVNQVTGLKSGFLLRPIRWEQNVVSQIGNHPQEIINTQVGDEYDIFIGILCSRFGRETEKYKSGTEEEFFNAYGRKKNGKNGPEILMYFKDPRKSEAPIEAEQFLKVAEFKEKISSLGIYSDFDSHDSLKTLVVAALTQAIDRLAHADAIENSPNAPETTEKNGISDTANSESEPILFDEDIGLFDLSEIVFEALDNFTDTLNTMAQETEAFGLHLTDKTSEIENLQSTGDARRDQRVAKAIIEETANEMQRYAGVLDTRIPDARRYFSSAISGMQHAILISSQDGLSNQQDITGLTRELTSIKSVLNTVHGQVSSFQESITSIPRMTSKLNQGKRRVRAATIDLLDFLSDASKSVDTALAAILSVGSDHETLQ</sequence>
<evidence type="ECO:0000256" key="1">
    <source>
        <dbReference type="SAM" id="MobiDB-lite"/>
    </source>
</evidence>
<feature type="domain" description="DUF4062" evidence="2">
    <location>
        <begin position="10"/>
        <end position="102"/>
    </location>
</feature>
<accession>A0A1B0ZTI7</accession>
<keyword evidence="5" id="KW-1185">Reference proteome</keyword>
<name>A0A1B0ZTI7_9RHOB</name>
<dbReference type="EMBL" id="CP015124">
    <property type="protein sequence ID" value="ANP37502.1"/>
    <property type="molecule type" value="Genomic_DNA"/>
</dbReference>
<evidence type="ECO:0000313" key="5">
    <source>
        <dbReference type="Proteomes" id="UP000092565"/>
    </source>
</evidence>
<protein>
    <submittedName>
        <fullName evidence="4">DUF4062 domain-containing protein</fullName>
    </submittedName>
</protein>
<dbReference type="EMBL" id="JARCJK010000004">
    <property type="protein sequence ID" value="MDE4165940.1"/>
    <property type="molecule type" value="Genomic_DNA"/>
</dbReference>
<feature type="region of interest" description="Disordered" evidence="1">
    <location>
        <begin position="178"/>
        <end position="202"/>
    </location>
</feature>
<dbReference type="Proteomes" id="UP001218364">
    <property type="component" value="Unassembled WGS sequence"/>
</dbReference>
<feature type="compositionally biased region" description="Polar residues" evidence="1">
    <location>
        <begin position="182"/>
        <end position="202"/>
    </location>
</feature>
<dbReference type="InterPro" id="IPR025139">
    <property type="entry name" value="DUF4062"/>
</dbReference>
<evidence type="ECO:0000313" key="4">
    <source>
        <dbReference type="EMBL" id="MDE4165940.1"/>
    </source>
</evidence>